<evidence type="ECO:0000313" key="2">
    <source>
        <dbReference type="Proteomes" id="UP000266152"/>
    </source>
</evidence>
<accession>A0A395SVI9</accession>
<dbReference type="AlphaFoldDB" id="A0A395SVI9"/>
<protein>
    <submittedName>
        <fullName evidence="1">Uncharacterized protein</fullName>
    </submittedName>
</protein>
<name>A0A395SVI9_FUSSP</name>
<dbReference type="Proteomes" id="UP000266152">
    <property type="component" value="Unassembled WGS sequence"/>
</dbReference>
<comment type="caution">
    <text evidence="1">The sequence shown here is derived from an EMBL/GenBank/DDBJ whole genome shotgun (WGS) entry which is preliminary data.</text>
</comment>
<proteinExistence type="predicted"/>
<dbReference type="EMBL" id="PXOF01000004">
    <property type="protein sequence ID" value="RGP76504.1"/>
    <property type="molecule type" value="Genomic_DNA"/>
</dbReference>
<evidence type="ECO:0000313" key="1">
    <source>
        <dbReference type="EMBL" id="RGP76504.1"/>
    </source>
</evidence>
<sequence>MIAINVGGAEALVFTNASKPEPFELVLVGRYYDKVKLQRALEALFPEENGEFGLRMTNDNWVFFATKEVEMKELASARIGGT</sequence>
<gene>
    <name evidence="1" type="ORF">FSPOR_179</name>
</gene>
<organism evidence="1 2">
    <name type="scientific">Fusarium sporotrichioides</name>
    <dbReference type="NCBI Taxonomy" id="5514"/>
    <lineage>
        <taxon>Eukaryota</taxon>
        <taxon>Fungi</taxon>
        <taxon>Dikarya</taxon>
        <taxon>Ascomycota</taxon>
        <taxon>Pezizomycotina</taxon>
        <taxon>Sordariomycetes</taxon>
        <taxon>Hypocreomycetidae</taxon>
        <taxon>Hypocreales</taxon>
        <taxon>Nectriaceae</taxon>
        <taxon>Fusarium</taxon>
    </lineage>
</organism>
<keyword evidence="2" id="KW-1185">Reference proteome</keyword>
<reference evidence="1 2" key="1">
    <citation type="journal article" date="2018" name="PLoS Pathog.">
        <title>Evolution of structural diversity of trichothecenes, a family of toxins produced by plant pathogenic and entomopathogenic fungi.</title>
        <authorList>
            <person name="Proctor R.H."/>
            <person name="McCormick S.P."/>
            <person name="Kim H.S."/>
            <person name="Cardoza R.E."/>
            <person name="Stanley A.M."/>
            <person name="Lindo L."/>
            <person name="Kelly A."/>
            <person name="Brown D.W."/>
            <person name="Lee T."/>
            <person name="Vaughan M.M."/>
            <person name="Alexander N.J."/>
            <person name="Busman M."/>
            <person name="Gutierrez S."/>
        </authorList>
    </citation>
    <scope>NUCLEOTIDE SEQUENCE [LARGE SCALE GENOMIC DNA]</scope>
    <source>
        <strain evidence="1 2">NRRL 3299</strain>
    </source>
</reference>